<dbReference type="Gene3D" id="2.60.40.10">
    <property type="entry name" value="Immunoglobulins"/>
    <property type="match status" value="1"/>
</dbReference>
<keyword evidence="2" id="KW-0472">Membrane</keyword>
<feature type="domain" description="Ig-like" evidence="3">
    <location>
        <begin position="94"/>
        <end position="201"/>
    </location>
</feature>
<evidence type="ECO:0000259" key="3">
    <source>
        <dbReference type="PROSITE" id="PS50835"/>
    </source>
</evidence>
<reference evidence="4" key="1">
    <citation type="submission" date="2022-06" db="EMBL/GenBank/DDBJ databases">
        <authorList>
            <person name="Berger JAMES D."/>
            <person name="Berger JAMES D."/>
        </authorList>
    </citation>
    <scope>NUCLEOTIDE SEQUENCE [LARGE SCALE GENOMIC DNA]</scope>
</reference>
<dbReference type="Proteomes" id="UP000050795">
    <property type="component" value="Unassembled WGS sequence"/>
</dbReference>
<evidence type="ECO:0000313" key="5">
    <source>
        <dbReference type="WBParaSite" id="TREG1_114500.1"/>
    </source>
</evidence>
<evidence type="ECO:0000256" key="1">
    <source>
        <dbReference type="SAM" id="MobiDB-lite"/>
    </source>
</evidence>
<dbReference type="SUPFAM" id="SSF48726">
    <property type="entry name" value="Immunoglobulin"/>
    <property type="match status" value="1"/>
</dbReference>
<dbReference type="PROSITE" id="PS50835">
    <property type="entry name" value="IG_LIKE"/>
    <property type="match status" value="1"/>
</dbReference>
<feature type="compositionally biased region" description="Low complexity" evidence="1">
    <location>
        <begin position="91"/>
        <end position="109"/>
    </location>
</feature>
<evidence type="ECO:0000313" key="4">
    <source>
        <dbReference type="Proteomes" id="UP000050795"/>
    </source>
</evidence>
<dbReference type="AlphaFoldDB" id="A0AA85IXC5"/>
<protein>
    <submittedName>
        <fullName evidence="5">Ig-like domain-containing protein</fullName>
    </submittedName>
</protein>
<accession>A0AA85IXC5</accession>
<evidence type="ECO:0000256" key="2">
    <source>
        <dbReference type="SAM" id="Phobius"/>
    </source>
</evidence>
<keyword evidence="2" id="KW-1133">Transmembrane helix</keyword>
<dbReference type="InterPro" id="IPR036179">
    <property type="entry name" value="Ig-like_dom_sf"/>
</dbReference>
<dbReference type="InterPro" id="IPR007110">
    <property type="entry name" value="Ig-like_dom"/>
</dbReference>
<proteinExistence type="predicted"/>
<name>A0AA85IXC5_TRIRE</name>
<reference evidence="5" key="2">
    <citation type="submission" date="2023-11" db="UniProtKB">
        <authorList>
            <consortium name="WormBaseParasite"/>
        </authorList>
    </citation>
    <scope>IDENTIFICATION</scope>
</reference>
<feature type="transmembrane region" description="Helical" evidence="2">
    <location>
        <begin position="20"/>
        <end position="39"/>
    </location>
</feature>
<dbReference type="WBParaSite" id="TREG1_114500.1">
    <property type="protein sequence ID" value="TREG1_114500.1"/>
    <property type="gene ID" value="TREG1_114500"/>
</dbReference>
<organism evidence="4 5">
    <name type="scientific">Trichobilharzia regenti</name>
    <name type="common">Nasal bird schistosome</name>
    <dbReference type="NCBI Taxonomy" id="157069"/>
    <lineage>
        <taxon>Eukaryota</taxon>
        <taxon>Metazoa</taxon>
        <taxon>Spiralia</taxon>
        <taxon>Lophotrochozoa</taxon>
        <taxon>Platyhelminthes</taxon>
        <taxon>Trematoda</taxon>
        <taxon>Digenea</taxon>
        <taxon>Strigeidida</taxon>
        <taxon>Schistosomatoidea</taxon>
        <taxon>Schistosomatidae</taxon>
        <taxon>Trichobilharzia</taxon>
    </lineage>
</organism>
<sequence>MKQAPVISCKQYLPVNECTQLLHLLLIILLLQMLVVSRVTTITKQHYLLINGPMHTRALINTNVQFKCRVQLLIQNIGPVENKCTQMANETNSPTCSSSSTASSLTPSSSASSASAEVWQIIKPNLLPNKLDIIVQWMKDGFGYDRDALRQTFGGRYTMMESKEKDMYDLTINGVRYEDEGEYACQARLVEKSNSHYKQLTGMHQLTASHTKLDGKSINSDRINYDSSKSEFLMHDPFALPMSLIKSNTANLNIFHQNQ</sequence>
<keyword evidence="2" id="KW-0812">Transmembrane</keyword>
<keyword evidence="4" id="KW-1185">Reference proteome</keyword>
<feature type="region of interest" description="Disordered" evidence="1">
    <location>
        <begin position="89"/>
        <end position="109"/>
    </location>
</feature>
<dbReference type="InterPro" id="IPR013783">
    <property type="entry name" value="Ig-like_fold"/>
</dbReference>